<protein>
    <recommendedName>
        <fullName evidence="9">Protein-export membrane protein SecF</fullName>
    </recommendedName>
</protein>
<dbReference type="PRINTS" id="PR01755">
    <property type="entry name" value="SECFTRNLCASE"/>
</dbReference>
<dbReference type="GO" id="GO:0006605">
    <property type="term" value="P:protein targeting"/>
    <property type="evidence" value="ECO:0007669"/>
    <property type="project" value="UniProtKB-UniRule"/>
</dbReference>
<name>A0A2H0XD51_UNCKA</name>
<comment type="caution">
    <text evidence="11">The sequence shown here is derived from an EMBL/GenBank/DDBJ whole genome shotgun (WGS) entry which is preliminary data.</text>
</comment>
<reference evidence="12" key="1">
    <citation type="submission" date="2017-09" db="EMBL/GenBank/DDBJ databases">
        <title>Depth-based differentiation of microbial function through sediment-hosted aquifers and enrichment of novel symbionts in the deep terrestrial subsurface.</title>
        <authorList>
            <person name="Probst A.J."/>
            <person name="Ladd B."/>
            <person name="Jarett J.K."/>
            <person name="Geller-Mcgrath D.E."/>
            <person name="Sieber C.M.K."/>
            <person name="Emerson J.B."/>
            <person name="Anantharaman K."/>
            <person name="Thomas B.C."/>
            <person name="Malmstrom R."/>
            <person name="Stieglmeier M."/>
            <person name="Klingl A."/>
            <person name="Woyke T."/>
            <person name="Ryan C.M."/>
            <person name="Banfield J.F."/>
        </authorList>
    </citation>
    <scope>NUCLEOTIDE SEQUENCE [LARGE SCALE GENOMIC DNA]</scope>
</reference>
<keyword evidence="5 9" id="KW-0653">Protein transport</keyword>
<comment type="subunit">
    <text evidence="9">Forms a complex with SecD. Part of the essential Sec protein translocation apparatus which comprises SecA, SecYEG and auxiliary proteins SecDF. Other proteins may also be involved.</text>
</comment>
<organism evidence="11 12">
    <name type="scientific">candidate division WWE3 bacterium CG08_land_8_20_14_0_20_41_10</name>
    <dbReference type="NCBI Taxonomy" id="1975085"/>
    <lineage>
        <taxon>Bacteria</taxon>
        <taxon>Katanobacteria</taxon>
    </lineage>
</organism>
<feature type="transmembrane region" description="Helical" evidence="9">
    <location>
        <begin position="163"/>
        <end position="181"/>
    </location>
</feature>
<evidence type="ECO:0000256" key="3">
    <source>
        <dbReference type="ARBA" id="ARBA00022475"/>
    </source>
</evidence>
<evidence type="ECO:0000256" key="1">
    <source>
        <dbReference type="ARBA" id="ARBA00004651"/>
    </source>
</evidence>
<feature type="domain" description="Protein export membrane protein SecD/SecF C-terminal" evidence="10">
    <location>
        <begin position="139"/>
        <end position="327"/>
    </location>
</feature>
<keyword evidence="8 9" id="KW-0472">Membrane</keyword>
<dbReference type="NCBIfam" id="TIGR00966">
    <property type="entry name" value="transloc_SecF"/>
    <property type="match status" value="1"/>
</dbReference>
<dbReference type="InterPro" id="IPR022813">
    <property type="entry name" value="SecD/SecF_arch_bac"/>
</dbReference>
<keyword evidence="2 9" id="KW-0813">Transport</keyword>
<dbReference type="NCBIfam" id="TIGR00916">
    <property type="entry name" value="2A0604s01"/>
    <property type="match status" value="1"/>
</dbReference>
<keyword evidence="7 9" id="KW-0811">Translocation</keyword>
<gene>
    <name evidence="9 11" type="primary">secF</name>
    <name evidence="11" type="ORF">COT50_03850</name>
</gene>
<comment type="similarity">
    <text evidence="9">Belongs to the SecD/SecF family. SecF subfamily.</text>
</comment>
<dbReference type="InterPro" id="IPR055344">
    <property type="entry name" value="SecD_SecF_C_bact"/>
</dbReference>
<dbReference type="GO" id="GO:0005886">
    <property type="term" value="C:plasma membrane"/>
    <property type="evidence" value="ECO:0007669"/>
    <property type="project" value="UniProtKB-SubCell"/>
</dbReference>
<dbReference type="Proteomes" id="UP000231252">
    <property type="component" value="Unassembled WGS sequence"/>
</dbReference>
<feature type="transmembrane region" description="Helical" evidence="9">
    <location>
        <begin position="300"/>
        <end position="327"/>
    </location>
</feature>
<evidence type="ECO:0000256" key="2">
    <source>
        <dbReference type="ARBA" id="ARBA00022448"/>
    </source>
</evidence>
<dbReference type="PANTHER" id="PTHR30081:SF8">
    <property type="entry name" value="PROTEIN TRANSLOCASE SUBUNIT SECF"/>
    <property type="match status" value="1"/>
</dbReference>
<keyword evidence="3 9" id="KW-1003">Cell membrane</keyword>
<keyword evidence="6 9" id="KW-1133">Transmembrane helix</keyword>
<dbReference type="PANTHER" id="PTHR30081">
    <property type="entry name" value="PROTEIN-EXPORT MEMBRANE PROTEIN SEC"/>
    <property type="match status" value="1"/>
</dbReference>
<evidence type="ECO:0000256" key="4">
    <source>
        <dbReference type="ARBA" id="ARBA00022692"/>
    </source>
</evidence>
<accession>A0A2H0XD51</accession>
<comment type="subcellular location">
    <subcellularLocation>
        <location evidence="1 9">Cell membrane</location>
        <topology evidence="1 9">Multi-pass membrane protein</topology>
    </subcellularLocation>
</comment>
<dbReference type="InterPro" id="IPR022645">
    <property type="entry name" value="SecD/SecF_bac"/>
</dbReference>
<evidence type="ECO:0000313" key="12">
    <source>
        <dbReference type="Proteomes" id="UP000231252"/>
    </source>
</evidence>
<dbReference type="AlphaFoldDB" id="A0A2H0XD51"/>
<evidence type="ECO:0000259" key="10">
    <source>
        <dbReference type="Pfam" id="PF02355"/>
    </source>
</evidence>
<evidence type="ECO:0000256" key="6">
    <source>
        <dbReference type="ARBA" id="ARBA00022989"/>
    </source>
</evidence>
<evidence type="ECO:0000256" key="5">
    <source>
        <dbReference type="ARBA" id="ARBA00022927"/>
    </source>
</evidence>
<sequence>MSKKNKHKKINIDIKNSVILEKSVVKPVDNGGNDDTVNRDLMKYKFWYLAFSALVIVPGLLSLGVFGLKTSIDFTGGSVLKFSRQEGTWDKSAIEQSFKEKGVEIASINLEDGGKSVSIRSKPMDANKNEELKTAITSSTSIQQTSFETVGPSIGGETAKKSLVAFIVACFGIVFYIAYAFRNVPQPFSGLRFGVSAILAMIHDALVVLGVFAILGHFKGVEIDPMFITALLTIIGFSVHDTIVVFDRVRENLGRFKGKNIEWVANYSILETMRRSLATSATVAITLTALFVFGGASIKWFVLALLIGVISGTYSSIFNATPVLVIWEDFLGRRGKLVA</sequence>
<dbReference type="GO" id="GO:0015450">
    <property type="term" value="F:protein-transporting ATPase activity"/>
    <property type="evidence" value="ECO:0007669"/>
    <property type="project" value="InterPro"/>
</dbReference>
<dbReference type="GO" id="GO:0043952">
    <property type="term" value="P:protein transport by the Sec complex"/>
    <property type="evidence" value="ECO:0007669"/>
    <property type="project" value="UniProtKB-UniRule"/>
</dbReference>
<feature type="transmembrane region" description="Helical" evidence="9">
    <location>
        <begin position="193"/>
        <end position="215"/>
    </location>
</feature>
<feature type="transmembrane region" description="Helical" evidence="9">
    <location>
        <begin position="277"/>
        <end position="294"/>
    </location>
</feature>
<evidence type="ECO:0000256" key="7">
    <source>
        <dbReference type="ARBA" id="ARBA00023010"/>
    </source>
</evidence>
<dbReference type="SUPFAM" id="SSF82866">
    <property type="entry name" value="Multidrug efflux transporter AcrB transmembrane domain"/>
    <property type="match status" value="1"/>
</dbReference>
<dbReference type="InterPro" id="IPR048634">
    <property type="entry name" value="SecD_SecF_C"/>
</dbReference>
<dbReference type="Gene3D" id="1.20.1640.10">
    <property type="entry name" value="Multidrug efflux transporter AcrB transmembrane domain"/>
    <property type="match status" value="1"/>
</dbReference>
<comment type="function">
    <text evidence="9">Part of the Sec protein translocase complex. Interacts with the SecYEG preprotein conducting channel. SecDF uses the proton motive force (PMF) to complete protein translocation after the ATP-dependent function of SecA.</text>
</comment>
<dbReference type="Pfam" id="PF02355">
    <property type="entry name" value="SecD_SecF_C"/>
    <property type="match status" value="1"/>
</dbReference>
<dbReference type="EMBL" id="PEYU01000086">
    <property type="protein sequence ID" value="PIS22089.1"/>
    <property type="molecule type" value="Genomic_DNA"/>
</dbReference>
<proteinExistence type="inferred from homology"/>
<dbReference type="GO" id="GO:0065002">
    <property type="term" value="P:intracellular protein transmembrane transport"/>
    <property type="evidence" value="ECO:0007669"/>
    <property type="project" value="UniProtKB-UniRule"/>
</dbReference>
<dbReference type="InterPro" id="IPR005665">
    <property type="entry name" value="SecF_bac"/>
</dbReference>
<feature type="transmembrane region" description="Helical" evidence="9">
    <location>
        <begin position="46"/>
        <end position="68"/>
    </location>
</feature>
<dbReference type="HAMAP" id="MF_01464_B">
    <property type="entry name" value="SecF_B"/>
    <property type="match status" value="1"/>
</dbReference>
<evidence type="ECO:0000256" key="9">
    <source>
        <dbReference type="HAMAP-Rule" id="MF_01464"/>
    </source>
</evidence>
<feature type="transmembrane region" description="Helical" evidence="9">
    <location>
        <begin position="227"/>
        <end position="246"/>
    </location>
</feature>
<evidence type="ECO:0000313" key="11">
    <source>
        <dbReference type="EMBL" id="PIS22089.1"/>
    </source>
</evidence>
<evidence type="ECO:0000256" key="8">
    <source>
        <dbReference type="ARBA" id="ARBA00023136"/>
    </source>
</evidence>
<keyword evidence="4 9" id="KW-0812">Transmembrane</keyword>